<name>A0A8H6S051_MYCCL</name>
<evidence type="ECO:0000313" key="4">
    <source>
        <dbReference type="Proteomes" id="UP000613580"/>
    </source>
</evidence>
<evidence type="ECO:0000313" key="3">
    <source>
        <dbReference type="EMBL" id="KAF7290900.1"/>
    </source>
</evidence>
<dbReference type="Proteomes" id="UP000613580">
    <property type="component" value="Unassembled WGS sequence"/>
</dbReference>
<dbReference type="InterPro" id="IPR007303">
    <property type="entry name" value="TIP41-like"/>
</dbReference>
<comment type="similarity">
    <text evidence="1">Belongs to the TIP41 family.</text>
</comment>
<accession>A0A8H6S051</accession>
<dbReference type="InterPro" id="IPR051330">
    <property type="entry name" value="Phosphatase_reg/MetRdx"/>
</dbReference>
<dbReference type="EMBL" id="JACAZE010000025">
    <property type="protein sequence ID" value="KAF7290900.1"/>
    <property type="molecule type" value="Genomic_DNA"/>
</dbReference>
<dbReference type="GO" id="GO:0005829">
    <property type="term" value="C:cytosol"/>
    <property type="evidence" value="ECO:0007669"/>
    <property type="project" value="TreeGrafter"/>
</dbReference>
<dbReference type="GO" id="GO:0031929">
    <property type="term" value="P:TOR signaling"/>
    <property type="evidence" value="ECO:0007669"/>
    <property type="project" value="TreeGrafter"/>
</dbReference>
<organism evidence="3 4">
    <name type="scientific">Mycena chlorophos</name>
    <name type="common">Agaric fungus</name>
    <name type="synonym">Agaricus chlorophos</name>
    <dbReference type="NCBI Taxonomy" id="658473"/>
    <lineage>
        <taxon>Eukaryota</taxon>
        <taxon>Fungi</taxon>
        <taxon>Dikarya</taxon>
        <taxon>Basidiomycota</taxon>
        <taxon>Agaricomycotina</taxon>
        <taxon>Agaricomycetes</taxon>
        <taxon>Agaricomycetidae</taxon>
        <taxon>Agaricales</taxon>
        <taxon>Marasmiineae</taxon>
        <taxon>Mycenaceae</taxon>
        <taxon>Mycena</taxon>
    </lineage>
</organism>
<dbReference type="OrthoDB" id="10253878at2759"/>
<evidence type="ECO:0000256" key="1">
    <source>
        <dbReference type="ARBA" id="ARBA00006658"/>
    </source>
</evidence>
<keyword evidence="4" id="KW-1185">Reference proteome</keyword>
<comment type="caution">
    <text evidence="3">The sequence shown here is derived from an EMBL/GenBank/DDBJ whole genome shotgun (WGS) entry which is preliminary data.</text>
</comment>
<dbReference type="PANTHER" id="PTHR21021">
    <property type="entry name" value="GAF/PUTATIVE CYTOSKELETAL PROTEIN"/>
    <property type="match status" value="1"/>
</dbReference>
<protein>
    <recommendedName>
        <fullName evidence="5">Type 2A phosphatase activator TIP41</fullName>
    </recommendedName>
</protein>
<evidence type="ECO:0000256" key="2">
    <source>
        <dbReference type="SAM" id="MobiDB-lite"/>
    </source>
</evidence>
<sequence>MTTPQTMDSAVAVPTHKLLESPTSRTIEIFDWIITVSTNPISNAADCDALHAALGFPLPEMTFGSNFLSIEHRPSKWKYDFATLEALRGVKNGELGEGDGGVKVGHADAWLRSRTDPSSSLPMPKTVPTKPYDWTYTTTYSGHPGVWTARSATDGDASSEAEAGSRPASPTDETPPRAWSWTPADPSNATHTIPLAELSRPDPILFYAEVPLFEDELHDNGAAHLLVRVRVMPTCLFVLARFTLRVDGVLFRIRDTRMYASFSSTPPMVVRETSGWEAPYVRVKGALTRRDDLSPLTDSNFIAKVLTGMPREASQGFGASTGWRGLGTTLEVAVLG</sequence>
<proteinExistence type="inferred from homology"/>
<evidence type="ECO:0008006" key="5">
    <source>
        <dbReference type="Google" id="ProtNLM"/>
    </source>
</evidence>
<dbReference type="PANTHER" id="PTHR21021:SF16">
    <property type="entry name" value="TIP41-LIKE PROTEIN"/>
    <property type="match status" value="1"/>
</dbReference>
<reference evidence="3" key="1">
    <citation type="submission" date="2020-05" db="EMBL/GenBank/DDBJ databases">
        <title>Mycena genomes resolve the evolution of fungal bioluminescence.</title>
        <authorList>
            <person name="Tsai I.J."/>
        </authorList>
    </citation>
    <scope>NUCLEOTIDE SEQUENCE</scope>
    <source>
        <strain evidence="3">110903Hualien_Pintung</strain>
    </source>
</reference>
<dbReference type="Pfam" id="PF04176">
    <property type="entry name" value="TIP41"/>
    <property type="match status" value="1"/>
</dbReference>
<feature type="region of interest" description="Disordered" evidence="2">
    <location>
        <begin position="145"/>
        <end position="186"/>
    </location>
</feature>
<gene>
    <name evidence="3" type="ORF">HMN09_01268500</name>
</gene>
<dbReference type="AlphaFoldDB" id="A0A8H6S051"/>